<organism evidence="2 4">
    <name type="scientific">Methanosphaera cuniculi</name>
    <dbReference type="NCBI Taxonomy" id="1077256"/>
    <lineage>
        <taxon>Archaea</taxon>
        <taxon>Methanobacteriati</taxon>
        <taxon>Methanobacteriota</taxon>
        <taxon>Methanomada group</taxon>
        <taxon>Methanobacteria</taxon>
        <taxon>Methanobacteriales</taxon>
        <taxon>Methanobacteriaceae</taxon>
        <taxon>Methanosphaera</taxon>
    </lineage>
</organism>
<proteinExistence type="predicted"/>
<accession>A0A2A2HBN8</accession>
<dbReference type="PANTHER" id="PTHR39338">
    <property type="entry name" value="BLL5662 PROTEIN-RELATED"/>
    <property type="match status" value="1"/>
</dbReference>
<dbReference type="OrthoDB" id="69112at2157"/>
<evidence type="ECO:0000313" key="3">
    <source>
        <dbReference type="EMBL" id="PWL08184.1"/>
    </source>
</evidence>
<dbReference type="EMBL" id="LWMS01000027">
    <property type="protein sequence ID" value="PWL08184.1"/>
    <property type="molecule type" value="Genomic_DNA"/>
</dbReference>
<reference evidence="3 5" key="1">
    <citation type="submission" date="2016-04" db="EMBL/GenBank/DDBJ databases">
        <title>Genome sequence of Methanosphaera cuniculi DSM 4103.</title>
        <authorList>
            <person name="Poehlein A."/>
            <person name="Seedorf H."/>
            <person name="Daniel R."/>
        </authorList>
    </citation>
    <scope>NUCLEOTIDE SEQUENCE [LARGE SCALE GENOMIC DNA]</scope>
    <source>
        <strain evidence="3 5">DSM 4103</strain>
    </source>
</reference>
<gene>
    <name evidence="2" type="ORF">ASJ82_06410</name>
    <name evidence="3" type="ORF">MSCUN_09280</name>
</gene>
<evidence type="ECO:0000313" key="2">
    <source>
        <dbReference type="EMBL" id="PAV06777.1"/>
    </source>
</evidence>
<name>A0A2A2HBN8_9EURY</name>
<dbReference type="AlphaFoldDB" id="A0A2A2HBN8"/>
<feature type="region of interest" description="Disordered" evidence="1">
    <location>
        <begin position="68"/>
        <end position="97"/>
    </location>
</feature>
<evidence type="ECO:0000256" key="1">
    <source>
        <dbReference type="SAM" id="MobiDB-lite"/>
    </source>
</evidence>
<evidence type="ECO:0000313" key="5">
    <source>
        <dbReference type="Proteomes" id="UP000246004"/>
    </source>
</evidence>
<dbReference type="Proteomes" id="UP000246004">
    <property type="component" value="Unassembled WGS sequence"/>
</dbReference>
<protein>
    <submittedName>
        <fullName evidence="3">VWA domain containing CoxE-like protein</fullName>
    </submittedName>
</protein>
<dbReference type="Pfam" id="PF05762">
    <property type="entry name" value="VWA_CoxE"/>
    <property type="match status" value="1"/>
</dbReference>
<dbReference type="InterPro" id="IPR008912">
    <property type="entry name" value="Uncharacterised_CoxE"/>
</dbReference>
<dbReference type="InterPro" id="IPR036465">
    <property type="entry name" value="vWFA_dom_sf"/>
</dbReference>
<dbReference type="SUPFAM" id="SSF53300">
    <property type="entry name" value="vWA-like"/>
    <property type="match status" value="1"/>
</dbReference>
<sequence length="375" mass="43922">MRAEKIITLSNFLRNDGMNVSIRSTITASGFYEQYHEEFDNDQLKVALKCIYIKNKSDEDKFNKAYDKIFNTQKPQKSRKKPEKQDKKPRNIPETQEEVIETEVIEENSSYNENIQLIEQRRQQKIVNDNITRDSLIMLDNYDNRIFDICQRLSKKIANQRNKRRKLAKSHTVNMPKTIRHNLKNGGHLINLLKQKPPVKKTKQVFLCDVSGSCQWVSTWFFAILYGCYKTFDKMQVFDFDNKAVDVTNTLKMDFKNTYEINSVHQSFGVKSFGQSDMSKAFREFLKDANLNRNTDIIILSDCRDWKGKRVDGVLESAHLIHEMTKRSRKVIILNPEKKIRWNTPTSCVKDYQKAGAEVYQTNTLDEFADVVSKL</sequence>
<dbReference type="Proteomes" id="UP000217528">
    <property type="component" value="Unassembled WGS sequence"/>
</dbReference>
<keyword evidence="4" id="KW-1185">Reference proteome</keyword>
<dbReference type="PANTHER" id="PTHR39338:SF5">
    <property type="entry name" value="BLR6139 PROTEIN"/>
    <property type="match status" value="1"/>
</dbReference>
<comment type="caution">
    <text evidence="2">The sequence shown here is derived from an EMBL/GenBank/DDBJ whole genome shotgun (WGS) entry which is preliminary data.</text>
</comment>
<dbReference type="EMBL" id="LMVN01000026">
    <property type="protein sequence ID" value="PAV06777.1"/>
    <property type="molecule type" value="Genomic_DNA"/>
</dbReference>
<evidence type="ECO:0000313" key="4">
    <source>
        <dbReference type="Proteomes" id="UP000217528"/>
    </source>
</evidence>
<reference evidence="2 4" key="2">
    <citation type="journal article" date="2017" name="BMC Genomics">
        <title>Genomic analysis of methanogenic archaea reveals a shift towards energy conservation.</title>
        <authorList>
            <person name="Gilmore S.P."/>
            <person name="Henske J.K."/>
            <person name="Sexton J.A."/>
            <person name="Solomon K.V."/>
            <person name="Seppala S."/>
            <person name="Yoo J.I."/>
            <person name="Huyett L.M."/>
            <person name="Pressman A."/>
            <person name="Cogan J.Z."/>
            <person name="Kivenson V."/>
            <person name="Peng X."/>
            <person name="Tan Y."/>
            <person name="Valentine D.L."/>
            <person name="O'Malley M.A."/>
        </authorList>
    </citation>
    <scope>NUCLEOTIDE SEQUENCE [LARGE SCALE GENOMIC DNA]</scope>
    <source>
        <strain evidence="2 4">1R-7</strain>
    </source>
</reference>